<sequence length="41" mass="4712">MNPETVNAYPAVLLPRTAALLAYNPSKWIKKSRIFRTHDEV</sequence>
<dbReference type="Proteomes" id="UP000019194">
    <property type="component" value="Unassembled WGS sequence"/>
</dbReference>
<dbReference type="AlphaFoldDB" id="A0A7G2IUC4"/>
<evidence type="ECO:0000313" key="2">
    <source>
        <dbReference type="Proteomes" id="UP000019194"/>
    </source>
</evidence>
<accession>A0A7G2IUC4</accession>
<reference evidence="1 2" key="1">
    <citation type="submission" date="2013-10" db="EMBL/GenBank/DDBJ databases">
        <title>Antibiotic resistance diversity of beta-lactamase producers in the General Hospital Vienna.</title>
        <authorList>
            <person name="Barisic I."/>
            <person name="Mitteregger D."/>
            <person name="Hirschl A.M."/>
            <person name="Noehammer C."/>
            <person name="Wiesinger-Mayr H."/>
        </authorList>
    </citation>
    <scope>NUCLEOTIDE SEQUENCE [LARGE SCALE GENOMIC DNA]</scope>
    <source>
        <strain evidence="1 2">ISC11</strain>
    </source>
</reference>
<evidence type="ECO:0000313" key="1">
    <source>
        <dbReference type="EMBL" id="CDL39861.1"/>
    </source>
</evidence>
<name>A0A7G2IUC4_CITFR</name>
<protein>
    <submittedName>
        <fullName evidence="1">Uncharacterized protein</fullName>
    </submittedName>
</protein>
<organism evidence="1 2">
    <name type="scientific">Citrobacter freundii</name>
    <dbReference type="NCBI Taxonomy" id="546"/>
    <lineage>
        <taxon>Bacteria</taxon>
        <taxon>Pseudomonadati</taxon>
        <taxon>Pseudomonadota</taxon>
        <taxon>Gammaproteobacteria</taxon>
        <taxon>Enterobacterales</taxon>
        <taxon>Enterobacteriaceae</taxon>
        <taxon>Citrobacter</taxon>
        <taxon>Citrobacter freundii complex</taxon>
    </lineage>
</organism>
<comment type="caution">
    <text evidence="1">The sequence shown here is derived from an EMBL/GenBank/DDBJ whole genome shotgun (WGS) entry which is preliminary data.</text>
</comment>
<proteinExistence type="predicted"/>
<dbReference type="EMBL" id="CBWP010000062">
    <property type="protein sequence ID" value="CDL39861.1"/>
    <property type="molecule type" value="Genomic_DNA"/>
</dbReference>